<sequence>MALTAVAEMPPDGGHDRVELASLQSLERHTQILAIDDKAERTLVHVERDEELVRHQERFLRLEYRRSVLCATGCRWKVILSSSFTNTFSDRSSEFHECLSCVSRGAGGMSSRTSSRAGRWNRNNNFNHHLDPSPVIPFRRKTVQK</sequence>
<protein>
    <submittedName>
        <fullName evidence="2">Uncharacterized protein</fullName>
    </submittedName>
</protein>
<proteinExistence type="predicted"/>
<dbReference type="VEuPathDB" id="VectorBase:AFAF012851"/>
<evidence type="ECO:0000256" key="1">
    <source>
        <dbReference type="SAM" id="MobiDB-lite"/>
    </source>
</evidence>
<feature type="compositionally biased region" description="Polar residues" evidence="1">
    <location>
        <begin position="110"/>
        <end position="127"/>
    </location>
</feature>
<accession>A0A182QLY1</accession>
<name>A0A182QLY1_9DIPT</name>
<dbReference type="Proteomes" id="UP000075886">
    <property type="component" value="Unassembled WGS sequence"/>
</dbReference>
<reference evidence="3" key="1">
    <citation type="submission" date="2014-01" db="EMBL/GenBank/DDBJ databases">
        <title>The Genome Sequence of Anopheles farauti FAR1 (V2).</title>
        <authorList>
            <consortium name="The Broad Institute Genomics Platform"/>
            <person name="Neafsey D.E."/>
            <person name="Besansky N."/>
            <person name="Howell P."/>
            <person name="Walton C."/>
            <person name="Young S.K."/>
            <person name="Zeng Q."/>
            <person name="Gargeya S."/>
            <person name="Fitzgerald M."/>
            <person name="Haas B."/>
            <person name="Abouelleil A."/>
            <person name="Allen A.W."/>
            <person name="Alvarado L."/>
            <person name="Arachchi H.M."/>
            <person name="Berlin A.M."/>
            <person name="Chapman S.B."/>
            <person name="Gainer-Dewar J."/>
            <person name="Goldberg J."/>
            <person name="Griggs A."/>
            <person name="Gujja S."/>
            <person name="Hansen M."/>
            <person name="Howarth C."/>
            <person name="Imamovic A."/>
            <person name="Ireland A."/>
            <person name="Larimer J."/>
            <person name="McCowan C."/>
            <person name="Murphy C."/>
            <person name="Pearson M."/>
            <person name="Poon T.W."/>
            <person name="Priest M."/>
            <person name="Roberts A."/>
            <person name="Saif S."/>
            <person name="Shea T."/>
            <person name="Sisk P."/>
            <person name="Sykes S."/>
            <person name="Wortman J."/>
            <person name="Nusbaum C."/>
            <person name="Birren B."/>
        </authorList>
    </citation>
    <scope>NUCLEOTIDE SEQUENCE [LARGE SCALE GENOMIC DNA]</scope>
    <source>
        <strain evidence="3">FAR1</strain>
    </source>
</reference>
<evidence type="ECO:0000313" key="3">
    <source>
        <dbReference type="Proteomes" id="UP000075886"/>
    </source>
</evidence>
<keyword evidence="3" id="KW-1185">Reference proteome</keyword>
<feature type="region of interest" description="Disordered" evidence="1">
    <location>
        <begin position="107"/>
        <end position="133"/>
    </location>
</feature>
<reference evidence="2" key="2">
    <citation type="submission" date="2020-05" db="UniProtKB">
        <authorList>
            <consortium name="EnsemblMetazoa"/>
        </authorList>
    </citation>
    <scope>IDENTIFICATION</scope>
    <source>
        <strain evidence="2">FAR1</strain>
    </source>
</reference>
<dbReference type="EMBL" id="AXCN02001838">
    <property type="status" value="NOT_ANNOTATED_CDS"/>
    <property type="molecule type" value="Genomic_DNA"/>
</dbReference>
<dbReference type="AlphaFoldDB" id="A0A182QLY1"/>
<organism evidence="2 3">
    <name type="scientific">Anopheles farauti</name>
    <dbReference type="NCBI Taxonomy" id="69004"/>
    <lineage>
        <taxon>Eukaryota</taxon>
        <taxon>Metazoa</taxon>
        <taxon>Ecdysozoa</taxon>
        <taxon>Arthropoda</taxon>
        <taxon>Hexapoda</taxon>
        <taxon>Insecta</taxon>
        <taxon>Pterygota</taxon>
        <taxon>Neoptera</taxon>
        <taxon>Endopterygota</taxon>
        <taxon>Diptera</taxon>
        <taxon>Nematocera</taxon>
        <taxon>Culicoidea</taxon>
        <taxon>Culicidae</taxon>
        <taxon>Anophelinae</taxon>
        <taxon>Anopheles</taxon>
    </lineage>
</organism>
<dbReference type="EnsemblMetazoa" id="AFAF012851-RA">
    <property type="protein sequence ID" value="AFAF012851-PA"/>
    <property type="gene ID" value="AFAF012851"/>
</dbReference>
<evidence type="ECO:0000313" key="2">
    <source>
        <dbReference type="EnsemblMetazoa" id="AFAF012851-PA"/>
    </source>
</evidence>